<dbReference type="RefSeq" id="WP_115551853.1">
    <property type="nucleotide sequence ID" value="NZ_CAOPYK010000024.1"/>
</dbReference>
<evidence type="ECO:0000256" key="7">
    <source>
        <dbReference type="ARBA" id="ARBA00022989"/>
    </source>
</evidence>
<dbReference type="Pfam" id="PF00893">
    <property type="entry name" value="Multi_Drug_Res"/>
    <property type="match status" value="1"/>
</dbReference>
<evidence type="ECO:0000256" key="9">
    <source>
        <dbReference type="RuleBase" id="RU003942"/>
    </source>
</evidence>
<evidence type="ECO:0000313" key="12">
    <source>
        <dbReference type="Proteomes" id="UP000256650"/>
    </source>
</evidence>
<comment type="caution">
    <text evidence="11">The sequence shown here is derived from an EMBL/GenBank/DDBJ whole genome shotgun (WGS) entry which is preliminary data.</text>
</comment>
<dbReference type="AlphaFoldDB" id="A0A3D8IBQ8"/>
<reference evidence="11 12" key="1">
    <citation type="submission" date="2018-04" db="EMBL/GenBank/DDBJ databases">
        <title>Novel Campyloabacter and Helicobacter Species and Strains.</title>
        <authorList>
            <person name="Mannion A.J."/>
            <person name="Shen Z."/>
            <person name="Fox J.G."/>
        </authorList>
    </citation>
    <scope>NUCLEOTIDE SEQUENCE [LARGE SCALE GENOMIC DNA]</scope>
    <source>
        <strain evidence="11 12">MIT 99-5101</strain>
    </source>
</reference>
<dbReference type="EMBL" id="NXLS01000006">
    <property type="protein sequence ID" value="RDU62587.1"/>
    <property type="molecule type" value="Genomic_DNA"/>
</dbReference>
<protein>
    <recommendedName>
        <fullName evidence="3">Spermidine export protein MdtI</fullName>
    </recommendedName>
</protein>
<keyword evidence="8 10" id="KW-0472">Membrane</keyword>
<evidence type="ECO:0000313" key="11">
    <source>
        <dbReference type="EMBL" id="RDU62587.1"/>
    </source>
</evidence>
<dbReference type="Proteomes" id="UP000256650">
    <property type="component" value="Unassembled WGS sequence"/>
</dbReference>
<dbReference type="InterPro" id="IPR000390">
    <property type="entry name" value="Small_drug/metabolite_transptr"/>
</dbReference>
<dbReference type="GO" id="GO:1903711">
    <property type="term" value="P:spermidine transmembrane transport"/>
    <property type="evidence" value="ECO:0007669"/>
    <property type="project" value="TreeGrafter"/>
</dbReference>
<keyword evidence="12" id="KW-1185">Reference proteome</keyword>
<feature type="transmembrane region" description="Helical" evidence="10">
    <location>
        <begin position="57"/>
        <end position="78"/>
    </location>
</feature>
<organism evidence="11 12">
    <name type="scientific">Helicobacter ganmani</name>
    <dbReference type="NCBI Taxonomy" id="60246"/>
    <lineage>
        <taxon>Bacteria</taxon>
        <taxon>Pseudomonadati</taxon>
        <taxon>Campylobacterota</taxon>
        <taxon>Epsilonproteobacteria</taxon>
        <taxon>Campylobacterales</taxon>
        <taxon>Helicobacteraceae</taxon>
        <taxon>Helicobacter</taxon>
    </lineage>
</organism>
<keyword evidence="4" id="KW-1003">Cell membrane</keyword>
<evidence type="ECO:0000256" key="2">
    <source>
        <dbReference type="ARBA" id="ARBA00011359"/>
    </source>
</evidence>
<dbReference type="GO" id="GO:0015297">
    <property type="term" value="F:antiporter activity"/>
    <property type="evidence" value="ECO:0007669"/>
    <property type="project" value="TreeGrafter"/>
</dbReference>
<evidence type="ECO:0000256" key="8">
    <source>
        <dbReference type="ARBA" id="ARBA00023136"/>
    </source>
</evidence>
<dbReference type="GO" id="GO:0015220">
    <property type="term" value="F:choline transmembrane transporter activity"/>
    <property type="evidence" value="ECO:0007669"/>
    <property type="project" value="TreeGrafter"/>
</dbReference>
<evidence type="ECO:0000256" key="5">
    <source>
        <dbReference type="ARBA" id="ARBA00022519"/>
    </source>
</evidence>
<dbReference type="GO" id="GO:0015199">
    <property type="term" value="F:amino-acid betaine transmembrane transporter activity"/>
    <property type="evidence" value="ECO:0007669"/>
    <property type="project" value="TreeGrafter"/>
</dbReference>
<comment type="subcellular location">
    <subcellularLocation>
        <location evidence="1">Cell inner membrane</location>
        <topology evidence="1">Multi-pass membrane protein</topology>
    </subcellularLocation>
    <subcellularLocation>
        <location evidence="9">Cell membrane</location>
        <topology evidence="9">Multi-pass membrane protein</topology>
    </subcellularLocation>
</comment>
<sequence length="104" mass="11133">MGFALVILAAILDIVANLFLKKSNAFRHKGYAIGCILMVWAAFTALSFALRDLPLSVAYSTWGAVGIIGTVAGGYVFFKERIGIIGYIGIAIVLCAVILLHMEP</sequence>
<dbReference type="OrthoDB" id="5465142at2"/>
<comment type="similarity">
    <text evidence="9">Belongs to the drug/metabolite transporter (DMT) superfamily. Small multidrug resistance (SMR) (TC 2.A.7.1) family.</text>
</comment>
<dbReference type="PANTHER" id="PTHR30561:SF6">
    <property type="entry name" value="SPERMIDINE EXPORT PROTEIN MDTI"/>
    <property type="match status" value="1"/>
</dbReference>
<evidence type="ECO:0000256" key="3">
    <source>
        <dbReference type="ARBA" id="ARBA00021114"/>
    </source>
</evidence>
<comment type="subunit">
    <text evidence="2">Forms a complex with MdtJ.</text>
</comment>
<gene>
    <name evidence="11" type="ORF">CQA43_06745</name>
</gene>
<keyword evidence="6 9" id="KW-0812">Transmembrane</keyword>
<feature type="transmembrane region" description="Helical" evidence="10">
    <location>
        <begin position="84"/>
        <end position="102"/>
    </location>
</feature>
<accession>A0A3D8IBQ8</accession>
<dbReference type="InterPro" id="IPR037185">
    <property type="entry name" value="EmrE-like"/>
</dbReference>
<keyword evidence="7 10" id="KW-1133">Transmembrane helix</keyword>
<proteinExistence type="inferred from homology"/>
<evidence type="ECO:0000256" key="4">
    <source>
        <dbReference type="ARBA" id="ARBA00022475"/>
    </source>
</evidence>
<dbReference type="GeneID" id="82535986"/>
<feature type="transmembrane region" description="Helical" evidence="10">
    <location>
        <begin position="30"/>
        <end position="50"/>
    </location>
</feature>
<dbReference type="InterPro" id="IPR045324">
    <property type="entry name" value="Small_multidrug_res"/>
</dbReference>
<dbReference type="SUPFAM" id="SSF103481">
    <property type="entry name" value="Multidrug resistance efflux transporter EmrE"/>
    <property type="match status" value="1"/>
</dbReference>
<evidence type="ECO:0000256" key="1">
    <source>
        <dbReference type="ARBA" id="ARBA00004429"/>
    </source>
</evidence>
<evidence type="ECO:0000256" key="6">
    <source>
        <dbReference type="ARBA" id="ARBA00022692"/>
    </source>
</evidence>
<keyword evidence="5" id="KW-0997">Cell inner membrane</keyword>
<dbReference type="PANTHER" id="PTHR30561">
    <property type="entry name" value="SMR FAMILY PROTON-DEPENDENT DRUG EFFLUX TRANSPORTER SUGE"/>
    <property type="match status" value="1"/>
</dbReference>
<dbReference type="GO" id="GO:0031460">
    <property type="term" value="P:glycine betaine transport"/>
    <property type="evidence" value="ECO:0007669"/>
    <property type="project" value="TreeGrafter"/>
</dbReference>
<evidence type="ECO:0000256" key="10">
    <source>
        <dbReference type="SAM" id="Phobius"/>
    </source>
</evidence>
<dbReference type="GO" id="GO:0005886">
    <property type="term" value="C:plasma membrane"/>
    <property type="evidence" value="ECO:0007669"/>
    <property type="project" value="UniProtKB-SubCell"/>
</dbReference>
<dbReference type="Gene3D" id="1.10.3730.20">
    <property type="match status" value="1"/>
</dbReference>
<name>A0A3D8IBQ8_9HELI</name>